<sequence>MPKVKLPRKSTNIDMTAMCDVAFLLLSFFILTTKFKPSETLTVVTPNSVASKVAPQKDVAMVTIDKEGKVFLSFSEDAPKQEVIEALNTNKNLGLTDAEIANFKKGPFIGVPISQLKSLLQQPAETWPQLKYTGIPVTDTLNNELVEWMRAVKTAFQGIKMNLLVKGDNASRYPSFKGVIDAFKKNDELKFQMVTNPEGVPPGTELYNTNLKRGSGETPAEE</sequence>
<dbReference type="EMBL" id="JSVC01000003">
    <property type="protein sequence ID" value="KIC95902.1"/>
    <property type="molecule type" value="Genomic_DNA"/>
</dbReference>
<keyword evidence="6" id="KW-0472">Membrane</keyword>
<dbReference type="AlphaFoldDB" id="A0A0C1L6Y3"/>
<evidence type="ECO:0000256" key="7">
    <source>
        <dbReference type="RuleBase" id="RU003879"/>
    </source>
</evidence>
<dbReference type="GO" id="GO:0022857">
    <property type="term" value="F:transmembrane transporter activity"/>
    <property type="evidence" value="ECO:0007669"/>
    <property type="project" value="InterPro"/>
</dbReference>
<evidence type="ECO:0000256" key="5">
    <source>
        <dbReference type="ARBA" id="ARBA00022989"/>
    </source>
</evidence>
<accession>A0A0C1L6Y3</accession>
<comment type="caution">
    <text evidence="8">The sequence shown here is derived from an EMBL/GenBank/DDBJ whole genome shotgun (WGS) entry which is preliminary data.</text>
</comment>
<evidence type="ECO:0000256" key="2">
    <source>
        <dbReference type="ARBA" id="ARBA00005811"/>
    </source>
</evidence>
<dbReference type="STRING" id="1349421.OI18_03170"/>
<evidence type="ECO:0000256" key="1">
    <source>
        <dbReference type="ARBA" id="ARBA00004162"/>
    </source>
</evidence>
<keyword evidence="3" id="KW-1003">Cell membrane</keyword>
<keyword evidence="9" id="KW-1185">Reference proteome</keyword>
<evidence type="ECO:0000256" key="3">
    <source>
        <dbReference type="ARBA" id="ARBA00022475"/>
    </source>
</evidence>
<gene>
    <name evidence="8" type="ORF">OI18_03170</name>
</gene>
<dbReference type="PANTHER" id="PTHR30558:SF3">
    <property type="entry name" value="BIOPOLYMER TRANSPORT PROTEIN EXBD-RELATED"/>
    <property type="match status" value="1"/>
</dbReference>
<evidence type="ECO:0000256" key="4">
    <source>
        <dbReference type="ARBA" id="ARBA00022692"/>
    </source>
</evidence>
<proteinExistence type="inferred from homology"/>
<dbReference type="PANTHER" id="PTHR30558">
    <property type="entry name" value="EXBD MEMBRANE COMPONENT OF PMF-DRIVEN MACROMOLECULE IMPORT SYSTEM"/>
    <property type="match status" value="1"/>
</dbReference>
<dbReference type="Pfam" id="PF02472">
    <property type="entry name" value="ExbD"/>
    <property type="match status" value="1"/>
</dbReference>
<organism evidence="8 9">
    <name type="scientific">Flavihumibacter solisilvae</name>
    <dbReference type="NCBI Taxonomy" id="1349421"/>
    <lineage>
        <taxon>Bacteria</taxon>
        <taxon>Pseudomonadati</taxon>
        <taxon>Bacteroidota</taxon>
        <taxon>Chitinophagia</taxon>
        <taxon>Chitinophagales</taxon>
        <taxon>Chitinophagaceae</taxon>
        <taxon>Flavihumibacter</taxon>
    </lineage>
</organism>
<dbReference type="InterPro" id="IPR003400">
    <property type="entry name" value="ExbD"/>
</dbReference>
<name>A0A0C1L6Y3_9BACT</name>
<dbReference type="GO" id="GO:0015031">
    <property type="term" value="P:protein transport"/>
    <property type="evidence" value="ECO:0007669"/>
    <property type="project" value="UniProtKB-KW"/>
</dbReference>
<keyword evidence="7" id="KW-0653">Protein transport</keyword>
<reference evidence="8 9" key="1">
    <citation type="submission" date="2014-11" db="EMBL/GenBank/DDBJ databases">
        <title>Genome sequence of Flavihumibacter solisilvae 3-3.</title>
        <authorList>
            <person name="Zhou G."/>
            <person name="Li M."/>
            <person name="Wang G."/>
        </authorList>
    </citation>
    <scope>NUCLEOTIDE SEQUENCE [LARGE SCALE GENOMIC DNA]</scope>
    <source>
        <strain evidence="8 9">3-3</strain>
    </source>
</reference>
<keyword evidence="5" id="KW-1133">Transmembrane helix</keyword>
<dbReference type="OrthoDB" id="9793581at2"/>
<protein>
    <recommendedName>
        <fullName evidence="10">Biopolymer transporter ExbD</fullName>
    </recommendedName>
</protein>
<evidence type="ECO:0000313" key="9">
    <source>
        <dbReference type="Proteomes" id="UP000031408"/>
    </source>
</evidence>
<evidence type="ECO:0008006" key="10">
    <source>
        <dbReference type="Google" id="ProtNLM"/>
    </source>
</evidence>
<comment type="similarity">
    <text evidence="2 7">Belongs to the ExbD/TolR family.</text>
</comment>
<dbReference type="GO" id="GO:0005886">
    <property type="term" value="C:plasma membrane"/>
    <property type="evidence" value="ECO:0007669"/>
    <property type="project" value="UniProtKB-SubCell"/>
</dbReference>
<evidence type="ECO:0000313" key="8">
    <source>
        <dbReference type="EMBL" id="KIC95902.1"/>
    </source>
</evidence>
<keyword evidence="4 7" id="KW-0812">Transmembrane</keyword>
<evidence type="ECO:0000256" key="6">
    <source>
        <dbReference type="ARBA" id="ARBA00023136"/>
    </source>
</evidence>
<keyword evidence="7" id="KW-0813">Transport</keyword>
<dbReference type="RefSeq" id="WP_039137171.1">
    <property type="nucleotide sequence ID" value="NZ_JSVC01000003.1"/>
</dbReference>
<comment type="subcellular location">
    <subcellularLocation>
        <location evidence="1">Cell membrane</location>
        <topology evidence="1">Single-pass membrane protein</topology>
    </subcellularLocation>
    <subcellularLocation>
        <location evidence="7">Cell membrane</location>
        <topology evidence="7">Single-pass type II membrane protein</topology>
    </subcellularLocation>
</comment>
<dbReference type="Proteomes" id="UP000031408">
    <property type="component" value="Unassembled WGS sequence"/>
</dbReference>